<evidence type="ECO:0000313" key="3">
    <source>
        <dbReference type="Proteomes" id="UP000054018"/>
    </source>
</evidence>
<reference evidence="3" key="2">
    <citation type="submission" date="2015-01" db="EMBL/GenBank/DDBJ databases">
        <title>Evolutionary Origins and Diversification of the Mycorrhizal Mutualists.</title>
        <authorList>
            <consortium name="DOE Joint Genome Institute"/>
            <consortium name="Mycorrhizal Genomics Consortium"/>
            <person name="Kohler A."/>
            <person name="Kuo A."/>
            <person name="Nagy L.G."/>
            <person name="Floudas D."/>
            <person name="Copeland A."/>
            <person name="Barry K.W."/>
            <person name="Cichocki N."/>
            <person name="Veneault-Fourrey C."/>
            <person name="LaButti K."/>
            <person name="Lindquist E.A."/>
            <person name="Lipzen A."/>
            <person name="Lundell T."/>
            <person name="Morin E."/>
            <person name="Murat C."/>
            <person name="Riley R."/>
            <person name="Ohm R."/>
            <person name="Sun H."/>
            <person name="Tunlid A."/>
            <person name="Henrissat B."/>
            <person name="Grigoriev I.V."/>
            <person name="Hibbett D.S."/>
            <person name="Martin F."/>
        </authorList>
    </citation>
    <scope>NUCLEOTIDE SEQUENCE [LARGE SCALE GENOMIC DNA]</scope>
    <source>
        <strain evidence="3">441</strain>
    </source>
</reference>
<dbReference type="HOGENOM" id="CLU_125776_0_0_1"/>
<reference evidence="2 3" key="1">
    <citation type="submission" date="2014-04" db="EMBL/GenBank/DDBJ databases">
        <authorList>
            <consortium name="DOE Joint Genome Institute"/>
            <person name="Kuo A."/>
            <person name="Kohler A."/>
            <person name="Costa M.D."/>
            <person name="Nagy L.G."/>
            <person name="Floudas D."/>
            <person name="Copeland A."/>
            <person name="Barry K.W."/>
            <person name="Cichocki N."/>
            <person name="Veneault-Fourrey C."/>
            <person name="LaButti K."/>
            <person name="Lindquist E.A."/>
            <person name="Lipzen A."/>
            <person name="Lundell T."/>
            <person name="Morin E."/>
            <person name="Murat C."/>
            <person name="Sun H."/>
            <person name="Tunlid A."/>
            <person name="Henrissat B."/>
            <person name="Grigoriev I.V."/>
            <person name="Hibbett D.S."/>
            <person name="Martin F."/>
            <person name="Nordberg H.P."/>
            <person name="Cantor M.N."/>
            <person name="Hua S.X."/>
        </authorList>
    </citation>
    <scope>NUCLEOTIDE SEQUENCE [LARGE SCALE GENOMIC DNA]</scope>
    <source>
        <strain evidence="2 3">441</strain>
    </source>
</reference>
<feature type="chain" id="PRO_5002206439" description="JmjC domain-containing protein" evidence="1">
    <location>
        <begin position="17"/>
        <end position="140"/>
    </location>
</feature>
<keyword evidence="1" id="KW-0732">Signal</keyword>
<feature type="signal peptide" evidence="1">
    <location>
        <begin position="1"/>
        <end position="16"/>
    </location>
</feature>
<evidence type="ECO:0008006" key="4">
    <source>
        <dbReference type="Google" id="ProtNLM"/>
    </source>
</evidence>
<evidence type="ECO:0000313" key="2">
    <source>
        <dbReference type="EMBL" id="KIK24186.1"/>
    </source>
</evidence>
<dbReference type="OrthoDB" id="2697124at2759"/>
<sequence length="140" mass="15998">MFIFFFSFFLQELTSAGKLSLLDALAVACKGNIIIMCPNVDYVPEPFIFEEEDMCCHADGHFRVVDCFQWPQMHEWQYEYSVCIPQKGSIPTLHTAWYTPTLDDFIIPTGSWFAVGTLHAMKVTVFLGALQTLHSCHHTL</sequence>
<gene>
    <name evidence="2" type="ORF">PISMIDRAFT_99148</name>
</gene>
<organism evidence="2 3">
    <name type="scientific">Pisolithus microcarpus 441</name>
    <dbReference type="NCBI Taxonomy" id="765257"/>
    <lineage>
        <taxon>Eukaryota</taxon>
        <taxon>Fungi</taxon>
        <taxon>Dikarya</taxon>
        <taxon>Basidiomycota</taxon>
        <taxon>Agaricomycotina</taxon>
        <taxon>Agaricomycetes</taxon>
        <taxon>Agaricomycetidae</taxon>
        <taxon>Boletales</taxon>
        <taxon>Sclerodermatineae</taxon>
        <taxon>Pisolithaceae</taxon>
        <taxon>Pisolithus</taxon>
    </lineage>
</organism>
<keyword evidence="3" id="KW-1185">Reference proteome</keyword>
<evidence type="ECO:0000256" key="1">
    <source>
        <dbReference type="SAM" id="SignalP"/>
    </source>
</evidence>
<dbReference type="EMBL" id="KN833719">
    <property type="protein sequence ID" value="KIK24186.1"/>
    <property type="molecule type" value="Genomic_DNA"/>
</dbReference>
<proteinExistence type="predicted"/>
<name>A0A0C9Z4Y8_9AGAM</name>
<protein>
    <recommendedName>
        <fullName evidence="4">JmjC domain-containing protein</fullName>
    </recommendedName>
</protein>
<accession>A0A0C9Z4Y8</accession>
<dbReference type="Proteomes" id="UP000054018">
    <property type="component" value="Unassembled WGS sequence"/>
</dbReference>
<dbReference type="AlphaFoldDB" id="A0A0C9Z4Y8"/>